<keyword evidence="5" id="KW-1185">Reference proteome</keyword>
<dbReference type="PANTHER" id="PTHR11347">
    <property type="entry name" value="CYCLIC NUCLEOTIDE PHOSPHODIESTERASE"/>
    <property type="match status" value="1"/>
</dbReference>
<organism evidence="4 5">
    <name type="scientific">Stichopus japonicus</name>
    <name type="common">Sea cucumber</name>
    <dbReference type="NCBI Taxonomy" id="307972"/>
    <lineage>
        <taxon>Eukaryota</taxon>
        <taxon>Metazoa</taxon>
        <taxon>Echinodermata</taxon>
        <taxon>Eleutherozoa</taxon>
        <taxon>Echinozoa</taxon>
        <taxon>Holothuroidea</taxon>
        <taxon>Aspidochirotacea</taxon>
        <taxon>Aspidochirotida</taxon>
        <taxon>Stichopodidae</taxon>
        <taxon>Apostichopus</taxon>
    </lineage>
</organism>
<dbReference type="Proteomes" id="UP000230750">
    <property type="component" value="Unassembled WGS sequence"/>
</dbReference>
<feature type="domain" description="PDEase" evidence="3">
    <location>
        <begin position="276"/>
        <end position="471"/>
    </location>
</feature>
<dbReference type="SUPFAM" id="SSF109604">
    <property type="entry name" value="HD-domain/PDEase-like"/>
    <property type="match status" value="1"/>
</dbReference>
<evidence type="ECO:0000256" key="1">
    <source>
        <dbReference type="ARBA" id="ARBA00022723"/>
    </source>
</evidence>
<dbReference type="GO" id="GO:0004114">
    <property type="term" value="F:3',5'-cyclic-nucleotide phosphodiesterase activity"/>
    <property type="evidence" value="ECO:0007669"/>
    <property type="project" value="InterPro"/>
</dbReference>
<dbReference type="SMART" id="SM00065">
    <property type="entry name" value="GAF"/>
    <property type="match status" value="1"/>
</dbReference>
<dbReference type="InterPro" id="IPR003018">
    <property type="entry name" value="GAF"/>
</dbReference>
<dbReference type="SUPFAM" id="SSF55781">
    <property type="entry name" value="GAF domain-like"/>
    <property type="match status" value="2"/>
</dbReference>
<evidence type="ECO:0000313" key="4">
    <source>
        <dbReference type="EMBL" id="PIK56842.1"/>
    </source>
</evidence>
<keyword evidence="1" id="KW-0479">Metal-binding</keyword>
<evidence type="ECO:0000259" key="3">
    <source>
        <dbReference type="PROSITE" id="PS51845"/>
    </source>
</evidence>
<name>A0A2G8L9B7_STIJA</name>
<dbReference type="InterPro" id="IPR002073">
    <property type="entry name" value="PDEase_catalytic_dom"/>
</dbReference>
<dbReference type="PROSITE" id="PS51845">
    <property type="entry name" value="PDEASE_I_2"/>
    <property type="match status" value="1"/>
</dbReference>
<protein>
    <submittedName>
        <fullName evidence="4">Putative dual 3',5'-cyclic-AMP and-GMP phosphodiesterase 11A isoform X2</fullName>
    </submittedName>
</protein>
<dbReference type="InterPro" id="IPR036971">
    <property type="entry name" value="PDEase_catalytic_dom_sf"/>
</dbReference>
<dbReference type="InterPro" id="IPR029016">
    <property type="entry name" value="GAF-like_dom_sf"/>
</dbReference>
<dbReference type="STRING" id="307972.A0A2G8L9B7"/>
<dbReference type="Pfam" id="PF00233">
    <property type="entry name" value="PDEase_I"/>
    <property type="match status" value="2"/>
</dbReference>
<evidence type="ECO:0000313" key="5">
    <source>
        <dbReference type="Proteomes" id="UP000230750"/>
    </source>
</evidence>
<dbReference type="GO" id="GO:0007165">
    <property type="term" value="P:signal transduction"/>
    <property type="evidence" value="ECO:0007669"/>
    <property type="project" value="InterPro"/>
</dbReference>
<sequence length="471" mass="53530">MLQGSHQYKEIESLLSIQPESILCLPIKNSEDDVTGVALVINTAGGKCFSAEDEKLLETYLTFCGISISNAELFDTSMKEYDRNKKLLEVAHDLFEEQTCLESVVHKTMQRAQSLLHCERCSVMLVKDPNEEEVTINKVFHLSGSFSNGHSNQSFATSDTKPPNGIIEYVVNTGERVNITDPTNDPRITKETEQGFETKSMLCMPIRNNKCEIIGVAQVLNREDGFPFDENDEQLFEAFTIFCGLGINNTIMFNKVSKAMALQKVALDVLSYHASTTHQEVDQLKAARLPDIKKLRLTKYDFDDFSLQSDEMLRAALKMYIHLGLLDTFKIPSTVMCRWLLTVRKNYRPVAYHNFRHAFNVQQIMFAVLENTGIRKYLSSLEQLALMVDVFAMIWTTEVQTTPSKKRVNQRLFNSTGLRLPWNTIILNHAVMILNSEGHNIFSNLSSEQYSDVMNVLKKSIISTDLALHLK</sequence>
<gene>
    <name evidence="4" type="ORF">BSL78_06244</name>
</gene>
<dbReference type="OrthoDB" id="295473at2759"/>
<reference evidence="4 5" key="1">
    <citation type="journal article" date="2017" name="PLoS Biol.">
        <title>The sea cucumber genome provides insights into morphological evolution and visceral regeneration.</title>
        <authorList>
            <person name="Zhang X."/>
            <person name="Sun L."/>
            <person name="Yuan J."/>
            <person name="Sun Y."/>
            <person name="Gao Y."/>
            <person name="Zhang L."/>
            <person name="Li S."/>
            <person name="Dai H."/>
            <person name="Hamel J.F."/>
            <person name="Liu C."/>
            <person name="Yu Y."/>
            <person name="Liu S."/>
            <person name="Lin W."/>
            <person name="Guo K."/>
            <person name="Jin S."/>
            <person name="Xu P."/>
            <person name="Storey K.B."/>
            <person name="Huan P."/>
            <person name="Zhang T."/>
            <person name="Zhou Y."/>
            <person name="Zhang J."/>
            <person name="Lin C."/>
            <person name="Li X."/>
            <person name="Xing L."/>
            <person name="Huo D."/>
            <person name="Sun M."/>
            <person name="Wang L."/>
            <person name="Mercier A."/>
            <person name="Li F."/>
            <person name="Yang H."/>
            <person name="Xiang J."/>
        </authorList>
    </citation>
    <scope>NUCLEOTIDE SEQUENCE [LARGE SCALE GENOMIC DNA]</scope>
    <source>
        <strain evidence="4">Shaxun</strain>
        <tissue evidence="4">Muscle</tissue>
    </source>
</reference>
<dbReference type="GO" id="GO:0046872">
    <property type="term" value="F:metal ion binding"/>
    <property type="evidence" value="ECO:0007669"/>
    <property type="project" value="UniProtKB-KW"/>
</dbReference>
<dbReference type="AlphaFoldDB" id="A0A2G8L9B7"/>
<evidence type="ECO:0000256" key="2">
    <source>
        <dbReference type="ARBA" id="ARBA00022801"/>
    </source>
</evidence>
<proteinExistence type="predicted"/>
<dbReference type="Gene3D" id="3.30.450.40">
    <property type="match status" value="2"/>
</dbReference>
<dbReference type="Gene3D" id="1.10.1300.10">
    <property type="entry name" value="3'5'-cyclic nucleotide phosphodiesterase, catalytic domain"/>
    <property type="match status" value="1"/>
</dbReference>
<comment type="caution">
    <text evidence="4">The sequence shown here is derived from an EMBL/GenBank/DDBJ whole genome shotgun (WGS) entry which is preliminary data.</text>
</comment>
<keyword evidence="2" id="KW-0378">Hydrolase</keyword>
<dbReference type="Pfam" id="PF01590">
    <property type="entry name" value="GAF"/>
    <property type="match status" value="1"/>
</dbReference>
<dbReference type="EMBL" id="MRZV01000162">
    <property type="protein sequence ID" value="PIK56842.1"/>
    <property type="molecule type" value="Genomic_DNA"/>
</dbReference>
<accession>A0A2G8L9B7</accession>